<proteinExistence type="predicted"/>
<dbReference type="GO" id="GO:0099044">
    <property type="term" value="P:vesicle tethering to endoplasmic reticulum"/>
    <property type="evidence" value="ECO:0007669"/>
    <property type="project" value="TreeGrafter"/>
</dbReference>
<dbReference type="PROSITE" id="PS50848">
    <property type="entry name" value="START"/>
    <property type="match status" value="1"/>
</dbReference>
<gene>
    <name evidence="8" type="ORF">JG688_00006691</name>
</gene>
<dbReference type="GO" id="GO:0008270">
    <property type="term" value="F:zinc ion binding"/>
    <property type="evidence" value="ECO:0007669"/>
    <property type="project" value="UniProtKB-KW"/>
</dbReference>
<evidence type="ECO:0000256" key="3">
    <source>
        <dbReference type="ARBA" id="ARBA00022833"/>
    </source>
</evidence>
<dbReference type="PANTHER" id="PTHR46121:SF4">
    <property type="entry name" value="STEROIDOGENIC ACUTE REGULATORY PROTEIN-LIKE"/>
    <property type="match status" value="1"/>
</dbReference>
<protein>
    <recommendedName>
        <fullName evidence="10">START domain-containing protein</fullName>
    </recommendedName>
</protein>
<reference evidence="8" key="1">
    <citation type="submission" date="2021-01" db="EMBL/GenBank/DDBJ databases">
        <title>Phytophthora aleatoria, a newly-described species from Pinus radiata is distinct from Phytophthora cactorum isolates based on comparative genomics.</title>
        <authorList>
            <person name="Mcdougal R."/>
            <person name="Panda P."/>
            <person name="Williams N."/>
            <person name="Studholme D.J."/>
        </authorList>
    </citation>
    <scope>NUCLEOTIDE SEQUENCE</scope>
    <source>
        <strain evidence="8">NZFS 4037</strain>
    </source>
</reference>
<dbReference type="EMBL" id="JAENGY010000299">
    <property type="protein sequence ID" value="KAG6966615.1"/>
    <property type="molecule type" value="Genomic_DNA"/>
</dbReference>
<feature type="domain" description="FYVE-type" evidence="6">
    <location>
        <begin position="68"/>
        <end position="130"/>
    </location>
</feature>
<dbReference type="InterPro" id="IPR002913">
    <property type="entry name" value="START_lipid-bd_dom"/>
</dbReference>
<evidence type="ECO:0000256" key="4">
    <source>
        <dbReference type="PROSITE-ProRule" id="PRU00091"/>
    </source>
</evidence>
<evidence type="ECO:0008006" key="10">
    <source>
        <dbReference type="Google" id="ProtNLM"/>
    </source>
</evidence>
<comment type="caution">
    <text evidence="8">The sequence shown here is derived from an EMBL/GenBank/DDBJ whole genome shotgun (WGS) entry which is preliminary data.</text>
</comment>
<dbReference type="PROSITE" id="PS50178">
    <property type="entry name" value="ZF_FYVE"/>
    <property type="match status" value="1"/>
</dbReference>
<evidence type="ECO:0000313" key="8">
    <source>
        <dbReference type="EMBL" id="KAG6966615.1"/>
    </source>
</evidence>
<evidence type="ECO:0000313" key="9">
    <source>
        <dbReference type="Proteomes" id="UP000709295"/>
    </source>
</evidence>
<evidence type="ECO:0000259" key="7">
    <source>
        <dbReference type="PROSITE" id="PS50848"/>
    </source>
</evidence>
<feature type="region of interest" description="Disordered" evidence="5">
    <location>
        <begin position="23"/>
        <end position="56"/>
    </location>
</feature>
<dbReference type="SMART" id="SM00234">
    <property type="entry name" value="START"/>
    <property type="match status" value="1"/>
</dbReference>
<keyword evidence="3" id="KW-0862">Zinc</keyword>
<dbReference type="InterPro" id="IPR017455">
    <property type="entry name" value="Znf_FYVE-rel"/>
</dbReference>
<dbReference type="GO" id="GO:0005765">
    <property type="term" value="C:lysosomal membrane"/>
    <property type="evidence" value="ECO:0007669"/>
    <property type="project" value="TreeGrafter"/>
</dbReference>
<dbReference type="AlphaFoldDB" id="A0A8J5IYA1"/>
<dbReference type="SMART" id="SM00064">
    <property type="entry name" value="FYVE"/>
    <property type="match status" value="1"/>
</dbReference>
<dbReference type="GO" id="GO:0031902">
    <property type="term" value="C:late endosome membrane"/>
    <property type="evidence" value="ECO:0007669"/>
    <property type="project" value="TreeGrafter"/>
</dbReference>
<sequence>MCVRPPSAARSARAERAAAKAVAAGGSRASMSMRPRSCSNVSTASSTWSPTGMNVTSRDTISGRWVEDAAARTCAKCEKAFSLVNRRHHCRVCGEIFCHACSRTRMVLATNPGEIPRRQRVCDPCATHAHSSAVLYEAEETALGPRFCAKTEIGEIPTVTEELLLAKEKQETTVIKTQSKKVDTDSSLSFMVASAVGFAAAFWFLKDEVAMSNPAIWILLAGFVKNVYEIVRRISAARQFTDGVTDLEDAEKIFSGMDLDATDDLSTTTTATSTSAVSEKPKENKYASVKITPALSDELIASSQKSLDKVLELANSDVATDSAWTEEIPTTENVTVHSRDGKPSRIYKCEGEIPLSPDELFDELYTNLETSNSWNVTAAESNVICKLDETTDLVHLISAPALGGVISSRDFVNTRTWRRQDGGGYVIANSYAGKNILKPQKGITRGENGPTGWVILPHPTSPFKSRLIWILNMDIKGYFPSSVIRKGSIGEVSCFVRNLRRYIAENNAGAEYAAEQASTEVQ</sequence>
<feature type="domain" description="START" evidence="7">
    <location>
        <begin position="310"/>
        <end position="508"/>
    </location>
</feature>
<dbReference type="Pfam" id="PF01852">
    <property type="entry name" value="START"/>
    <property type="match status" value="1"/>
</dbReference>
<dbReference type="Proteomes" id="UP000709295">
    <property type="component" value="Unassembled WGS sequence"/>
</dbReference>
<dbReference type="Pfam" id="PF01363">
    <property type="entry name" value="FYVE"/>
    <property type="match status" value="1"/>
</dbReference>
<evidence type="ECO:0000256" key="5">
    <source>
        <dbReference type="SAM" id="MobiDB-lite"/>
    </source>
</evidence>
<keyword evidence="9" id="KW-1185">Reference proteome</keyword>
<name>A0A8J5IYA1_9STRA</name>
<keyword evidence="1" id="KW-0479">Metal-binding</keyword>
<evidence type="ECO:0000259" key="6">
    <source>
        <dbReference type="PROSITE" id="PS50178"/>
    </source>
</evidence>
<dbReference type="GO" id="GO:0008289">
    <property type="term" value="F:lipid binding"/>
    <property type="evidence" value="ECO:0007669"/>
    <property type="project" value="InterPro"/>
</dbReference>
<dbReference type="GO" id="GO:0005789">
    <property type="term" value="C:endoplasmic reticulum membrane"/>
    <property type="evidence" value="ECO:0007669"/>
    <property type="project" value="TreeGrafter"/>
</dbReference>
<dbReference type="PANTHER" id="PTHR46121">
    <property type="entry name" value="STEROIDOGENIC ACUTE REGULATORY PROTEIN-LIKE"/>
    <property type="match status" value="1"/>
</dbReference>
<organism evidence="8 9">
    <name type="scientific">Phytophthora aleatoria</name>
    <dbReference type="NCBI Taxonomy" id="2496075"/>
    <lineage>
        <taxon>Eukaryota</taxon>
        <taxon>Sar</taxon>
        <taxon>Stramenopiles</taxon>
        <taxon>Oomycota</taxon>
        <taxon>Peronosporomycetes</taxon>
        <taxon>Peronosporales</taxon>
        <taxon>Peronosporaceae</taxon>
        <taxon>Phytophthora</taxon>
    </lineage>
</organism>
<dbReference type="InterPro" id="IPR000306">
    <property type="entry name" value="Znf_FYVE"/>
</dbReference>
<accession>A0A8J5IYA1</accession>
<keyword evidence="2 4" id="KW-0863">Zinc-finger</keyword>
<feature type="compositionally biased region" description="Polar residues" evidence="5">
    <location>
        <begin position="37"/>
        <end position="56"/>
    </location>
</feature>
<evidence type="ECO:0000256" key="1">
    <source>
        <dbReference type="ARBA" id="ARBA00022723"/>
    </source>
</evidence>
<dbReference type="GO" id="GO:0140284">
    <property type="term" value="C:endoplasmic reticulum-endosome membrane contact site"/>
    <property type="evidence" value="ECO:0007669"/>
    <property type="project" value="TreeGrafter"/>
</dbReference>
<dbReference type="InterPro" id="IPR051869">
    <property type="entry name" value="STARD3"/>
</dbReference>
<evidence type="ECO:0000256" key="2">
    <source>
        <dbReference type="ARBA" id="ARBA00022771"/>
    </source>
</evidence>